<dbReference type="PANTHER" id="PTHR33048">
    <property type="entry name" value="PTH11-LIKE INTEGRAL MEMBRANE PROTEIN (AFU_ORTHOLOGUE AFUA_5G11245)"/>
    <property type="match status" value="1"/>
</dbReference>
<evidence type="ECO:0000256" key="11">
    <source>
        <dbReference type="ARBA" id="ARBA00023157"/>
    </source>
</evidence>
<feature type="transmembrane region" description="Helical" evidence="14">
    <location>
        <begin position="99"/>
        <end position="119"/>
    </location>
</feature>
<evidence type="ECO:0000256" key="3">
    <source>
        <dbReference type="ARBA" id="ARBA00004613"/>
    </source>
</evidence>
<evidence type="ECO:0000313" key="18">
    <source>
        <dbReference type="EMBL" id="KAK1672489.1"/>
    </source>
</evidence>
<evidence type="ECO:0000259" key="17">
    <source>
        <dbReference type="Pfam" id="PF20684"/>
    </source>
</evidence>
<dbReference type="GO" id="GO:0098552">
    <property type="term" value="C:side of membrane"/>
    <property type="evidence" value="ECO:0007669"/>
    <property type="project" value="UniProtKB-KW"/>
</dbReference>
<evidence type="ECO:0000256" key="1">
    <source>
        <dbReference type="ARBA" id="ARBA00004141"/>
    </source>
</evidence>
<feature type="transmembrane region" description="Helical" evidence="14">
    <location>
        <begin position="181"/>
        <end position="201"/>
    </location>
</feature>
<evidence type="ECO:0000313" key="19">
    <source>
        <dbReference type="Proteomes" id="UP001224890"/>
    </source>
</evidence>
<evidence type="ECO:0000259" key="16">
    <source>
        <dbReference type="Pfam" id="PF05730"/>
    </source>
</evidence>
<dbReference type="GeneID" id="85450806"/>
<keyword evidence="5" id="KW-0964">Secreted</keyword>
<evidence type="ECO:0000256" key="10">
    <source>
        <dbReference type="ARBA" id="ARBA00023136"/>
    </source>
</evidence>
<keyword evidence="19" id="KW-1185">Reference proteome</keyword>
<comment type="subcellular location">
    <subcellularLocation>
        <location evidence="2">Membrane</location>
        <topology evidence="2">Lipid-anchor</topology>
        <topology evidence="2">GPI-anchor</topology>
    </subcellularLocation>
    <subcellularLocation>
        <location evidence="1">Membrane</location>
        <topology evidence="1">Multi-pass membrane protein</topology>
    </subcellularLocation>
    <subcellularLocation>
        <location evidence="3">Secreted</location>
    </subcellularLocation>
</comment>
<feature type="domain" description="CFEM" evidence="16">
    <location>
        <begin position="26"/>
        <end position="89"/>
    </location>
</feature>
<feature type="transmembrane region" description="Helical" evidence="14">
    <location>
        <begin position="131"/>
        <end position="156"/>
    </location>
</feature>
<feature type="transmembrane region" description="Helical" evidence="14">
    <location>
        <begin position="208"/>
        <end position="230"/>
    </location>
</feature>
<keyword evidence="9 14" id="KW-1133">Transmembrane helix</keyword>
<evidence type="ECO:0000256" key="9">
    <source>
        <dbReference type="ARBA" id="ARBA00022989"/>
    </source>
</evidence>
<feature type="chain" id="PRO_5042528874" description="CFEM domain-containing protein" evidence="15">
    <location>
        <begin position="20"/>
        <end position="505"/>
    </location>
</feature>
<comment type="similarity">
    <text evidence="13">Belongs to the SAT4 family.</text>
</comment>
<organism evidence="18 19">
    <name type="scientific">Colletotrichum godetiae</name>
    <dbReference type="NCBI Taxonomy" id="1209918"/>
    <lineage>
        <taxon>Eukaryota</taxon>
        <taxon>Fungi</taxon>
        <taxon>Dikarya</taxon>
        <taxon>Ascomycota</taxon>
        <taxon>Pezizomycotina</taxon>
        <taxon>Sordariomycetes</taxon>
        <taxon>Hypocreomycetidae</taxon>
        <taxon>Glomerellales</taxon>
        <taxon>Glomerellaceae</taxon>
        <taxon>Colletotrichum</taxon>
        <taxon>Colletotrichum acutatum species complex</taxon>
    </lineage>
</organism>
<evidence type="ECO:0000256" key="2">
    <source>
        <dbReference type="ARBA" id="ARBA00004589"/>
    </source>
</evidence>
<dbReference type="Pfam" id="PF20684">
    <property type="entry name" value="Fung_rhodopsin"/>
    <property type="match status" value="1"/>
</dbReference>
<dbReference type="Pfam" id="PF05730">
    <property type="entry name" value="CFEM"/>
    <property type="match status" value="1"/>
</dbReference>
<keyword evidence="6" id="KW-0336">GPI-anchor</keyword>
<keyword evidence="10 14" id="KW-0472">Membrane</keyword>
<dbReference type="AlphaFoldDB" id="A0AAJ0EUS3"/>
<feature type="transmembrane region" description="Helical" evidence="14">
    <location>
        <begin position="256"/>
        <end position="281"/>
    </location>
</feature>
<dbReference type="GO" id="GO:0005576">
    <property type="term" value="C:extracellular region"/>
    <property type="evidence" value="ECO:0007669"/>
    <property type="project" value="UniProtKB-SubCell"/>
</dbReference>
<dbReference type="RefSeq" id="XP_060426492.1">
    <property type="nucleotide sequence ID" value="XM_060566280.1"/>
</dbReference>
<name>A0AAJ0EUS3_9PEZI</name>
<keyword evidence="8 15" id="KW-0732">Signal</keyword>
<keyword evidence="7 14" id="KW-0812">Transmembrane</keyword>
<reference evidence="18" key="1">
    <citation type="submission" date="2021-06" db="EMBL/GenBank/DDBJ databases">
        <title>Comparative genomics, transcriptomics and evolutionary studies reveal genomic signatures of adaptation to plant cell wall in hemibiotrophic fungi.</title>
        <authorList>
            <consortium name="DOE Joint Genome Institute"/>
            <person name="Baroncelli R."/>
            <person name="Diaz J.F."/>
            <person name="Benocci T."/>
            <person name="Peng M."/>
            <person name="Battaglia E."/>
            <person name="Haridas S."/>
            <person name="Andreopoulos W."/>
            <person name="Labutti K."/>
            <person name="Pangilinan J."/>
            <person name="Floch G.L."/>
            <person name="Makela M.R."/>
            <person name="Henrissat B."/>
            <person name="Grigoriev I.V."/>
            <person name="Crouch J.A."/>
            <person name="De Vries R.P."/>
            <person name="Sukno S.A."/>
            <person name="Thon M.R."/>
        </authorList>
    </citation>
    <scope>NUCLEOTIDE SEQUENCE</scope>
    <source>
        <strain evidence="18">CBS 193.32</strain>
    </source>
</reference>
<protein>
    <recommendedName>
        <fullName evidence="20">CFEM domain-containing protein</fullName>
    </recommendedName>
</protein>
<gene>
    <name evidence="18" type="ORF">BDP55DRAFT_251946</name>
</gene>
<evidence type="ECO:0000256" key="4">
    <source>
        <dbReference type="ARBA" id="ARBA00010031"/>
    </source>
</evidence>
<dbReference type="PANTHER" id="PTHR33048:SF47">
    <property type="entry name" value="INTEGRAL MEMBRANE PROTEIN-RELATED"/>
    <property type="match status" value="1"/>
</dbReference>
<dbReference type="Proteomes" id="UP001224890">
    <property type="component" value="Unassembled WGS sequence"/>
</dbReference>
<feature type="transmembrane region" description="Helical" evidence="14">
    <location>
        <begin position="293"/>
        <end position="313"/>
    </location>
</feature>
<accession>A0AAJ0EUS3</accession>
<comment type="caution">
    <text evidence="18">The sequence shown here is derived from an EMBL/GenBank/DDBJ whole genome shotgun (WGS) entry which is preliminary data.</text>
</comment>
<evidence type="ECO:0000256" key="12">
    <source>
        <dbReference type="ARBA" id="ARBA00023288"/>
    </source>
</evidence>
<proteinExistence type="inferred from homology"/>
<evidence type="ECO:0000256" key="8">
    <source>
        <dbReference type="ARBA" id="ARBA00022729"/>
    </source>
</evidence>
<evidence type="ECO:0000256" key="7">
    <source>
        <dbReference type="ARBA" id="ARBA00022692"/>
    </source>
</evidence>
<evidence type="ECO:0000256" key="15">
    <source>
        <dbReference type="SAM" id="SignalP"/>
    </source>
</evidence>
<evidence type="ECO:0000256" key="6">
    <source>
        <dbReference type="ARBA" id="ARBA00022622"/>
    </source>
</evidence>
<keyword evidence="6" id="KW-0325">Glycoprotein</keyword>
<feature type="domain" description="Rhodopsin" evidence="17">
    <location>
        <begin position="115"/>
        <end position="356"/>
    </location>
</feature>
<evidence type="ECO:0008006" key="20">
    <source>
        <dbReference type="Google" id="ProtNLM"/>
    </source>
</evidence>
<comment type="similarity">
    <text evidence="4">Belongs to the RBT5 family.</text>
</comment>
<evidence type="ECO:0000256" key="5">
    <source>
        <dbReference type="ARBA" id="ARBA00022525"/>
    </source>
</evidence>
<evidence type="ECO:0000256" key="14">
    <source>
        <dbReference type="SAM" id="Phobius"/>
    </source>
</evidence>
<dbReference type="EMBL" id="JAHMHR010000038">
    <property type="protein sequence ID" value="KAK1672489.1"/>
    <property type="molecule type" value="Genomic_DNA"/>
</dbReference>
<sequence length="505" mass="56441">MRQSLLLGVAVAFFGAVQGSLLEFAAMLPQCGLECTLEKLPLSACKVATNDTCICSDHDLRLSVQTCLVQRCKKLEAIDVARIEAEACKRPVRERKVDIMVPLILQITGILVVPLRLYARWTTMHRFEADDWIMMFCGAMFVVFVVVGQLAGHVAFGEDIWMVEPDELTLGLKLFFIDESFYLACLGLTKISVLFFYLRIFPNKSFRWATYATMTYILISTTVVLFMQIFQCIPLDYNWLGWKGDFGPHHCLDINALAFVAGGLSISHDLIILALPLPLLWHLNTSKRSKIGILFMFSLGIFVLITSCIRLRYIVSFTRSLNPTWDFTDPLIWSGLEASVSMIVVCLPALRILLKRGWPKMFSTIGTADANSAPKKASNASSRMAYAIKSAEDGDGDGDGDDNAVNDGDEEIADAKFAASEARAARRMAERRRKFFSFRSTTVEPNESELELGDKVRGEVRTQIRYHDGESVTRRSSIESGIHVRTTTTIYGANGKTFSDHRLGC</sequence>
<keyword evidence="12" id="KW-0449">Lipoprotein</keyword>
<dbReference type="InterPro" id="IPR052337">
    <property type="entry name" value="SAT4-like"/>
</dbReference>
<evidence type="ECO:0000256" key="13">
    <source>
        <dbReference type="ARBA" id="ARBA00038359"/>
    </source>
</evidence>
<keyword evidence="11" id="KW-1015">Disulfide bond</keyword>
<feature type="signal peptide" evidence="15">
    <location>
        <begin position="1"/>
        <end position="19"/>
    </location>
</feature>
<dbReference type="InterPro" id="IPR049326">
    <property type="entry name" value="Rhodopsin_dom_fungi"/>
</dbReference>
<dbReference type="InterPro" id="IPR008427">
    <property type="entry name" value="Extracellular_membr_CFEM_dom"/>
</dbReference>
<feature type="transmembrane region" description="Helical" evidence="14">
    <location>
        <begin position="333"/>
        <end position="354"/>
    </location>
</feature>